<dbReference type="EMBL" id="JAFBER010000001">
    <property type="protein sequence ID" value="MBM7643856.1"/>
    <property type="molecule type" value="Genomic_DNA"/>
</dbReference>
<dbReference type="SUPFAM" id="SSF54637">
    <property type="entry name" value="Thioesterase/thiol ester dehydrase-isomerase"/>
    <property type="match status" value="1"/>
</dbReference>
<comment type="caution">
    <text evidence="2">The sequence shown here is derived from an EMBL/GenBank/DDBJ whole genome shotgun (WGS) entry which is preliminary data.</text>
</comment>
<dbReference type="CDD" id="cd03440">
    <property type="entry name" value="hot_dog"/>
    <property type="match status" value="1"/>
</dbReference>
<dbReference type="Proteomes" id="UP000808914">
    <property type="component" value="Unassembled WGS sequence"/>
</dbReference>
<proteinExistence type="predicted"/>
<evidence type="ECO:0000259" key="1">
    <source>
        <dbReference type="Pfam" id="PF22636"/>
    </source>
</evidence>
<dbReference type="InterPro" id="IPR025540">
    <property type="entry name" value="FlK"/>
</dbReference>
<protein>
    <submittedName>
        <fullName evidence="2">Thioesterase</fullName>
    </submittedName>
</protein>
<dbReference type="PANTHER" id="PTHR36934:SF1">
    <property type="entry name" value="THIOESTERASE DOMAIN-CONTAINING PROTEIN"/>
    <property type="match status" value="1"/>
</dbReference>
<organism evidence="2 3">
    <name type="scientific">Scopulibacillus daqui</name>
    <dbReference type="NCBI Taxonomy" id="1469162"/>
    <lineage>
        <taxon>Bacteria</taxon>
        <taxon>Bacillati</taxon>
        <taxon>Bacillota</taxon>
        <taxon>Bacilli</taxon>
        <taxon>Bacillales</taxon>
        <taxon>Sporolactobacillaceae</taxon>
        <taxon>Scopulibacillus</taxon>
    </lineage>
</organism>
<dbReference type="PIRSF" id="PIRSF014972">
    <property type="entry name" value="FlK"/>
    <property type="match status" value="1"/>
</dbReference>
<reference evidence="2 3" key="1">
    <citation type="submission" date="2021-01" db="EMBL/GenBank/DDBJ databases">
        <title>Genomic Encyclopedia of Type Strains, Phase IV (KMG-IV): sequencing the most valuable type-strain genomes for metagenomic binning, comparative biology and taxonomic classification.</title>
        <authorList>
            <person name="Goeker M."/>
        </authorList>
    </citation>
    <scope>NUCLEOTIDE SEQUENCE [LARGE SCALE GENOMIC DNA]</scope>
    <source>
        <strain evidence="2 3">DSM 28236</strain>
    </source>
</reference>
<name>A0ABS2PV98_9BACL</name>
<feature type="domain" description="Fluoroacetyl-CoA-specific thioesterase-like" evidence="1">
    <location>
        <begin position="17"/>
        <end position="120"/>
    </location>
</feature>
<evidence type="ECO:0000313" key="2">
    <source>
        <dbReference type="EMBL" id="MBM7643856.1"/>
    </source>
</evidence>
<dbReference type="RefSeq" id="WP_205001795.1">
    <property type="nucleotide sequence ID" value="NZ_JAFBER010000001.1"/>
</dbReference>
<dbReference type="Gene3D" id="3.10.129.10">
    <property type="entry name" value="Hotdog Thioesterase"/>
    <property type="match status" value="1"/>
</dbReference>
<dbReference type="Pfam" id="PF22636">
    <property type="entry name" value="FlK"/>
    <property type="match status" value="1"/>
</dbReference>
<gene>
    <name evidence="2" type="ORF">JOD45_000047</name>
</gene>
<dbReference type="InterPro" id="IPR029069">
    <property type="entry name" value="HotDog_dom_sf"/>
</dbReference>
<dbReference type="InterPro" id="IPR054485">
    <property type="entry name" value="FlK-like_dom"/>
</dbReference>
<keyword evidence="3" id="KW-1185">Reference proteome</keyword>
<sequence length="127" mass="13694">MKPGMKIGQTATVKATVTPDMFAQFEGKVVHRALSTVSMVYYMEWAARQIILPYLEEHEEGIGGAVSVKHVAPTTEGDEISATATLTGLKGKAVITAVEVYNTKELIGRGEVTQFILNKNDIAAKLA</sequence>
<dbReference type="PANTHER" id="PTHR36934">
    <property type="entry name" value="BLR0278 PROTEIN"/>
    <property type="match status" value="1"/>
</dbReference>
<evidence type="ECO:0000313" key="3">
    <source>
        <dbReference type="Proteomes" id="UP000808914"/>
    </source>
</evidence>
<accession>A0ABS2PV98</accession>